<proteinExistence type="inferred from homology"/>
<evidence type="ECO:0000313" key="8">
    <source>
        <dbReference type="Proteomes" id="UP001501842"/>
    </source>
</evidence>
<dbReference type="Gene3D" id="1.10.10.10">
    <property type="entry name" value="Winged helix-like DNA-binding domain superfamily/Winged helix DNA-binding domain"/>
    <property type="match status" value="1"/>
</dbReference>
<dbReference type="InterPro" id="IPR036390">
    <property type="entry name" value="WH_DNA-bd_sf"/>
</dbReference>
<organism evidence="7 8">
    <name type="scientific">Actinocorallia aurantiaca</name>
    <dbReference type="NCBI Taxonomy" id="46204"/>
    <lineage>
        <taxon>Bacteria</taxon>
        <taxon>Bacillati</taxon>
        <taxon>Actinomycetota</taxon>
        <taxon>Actinomycetes</taxon>
        <taxon>Streptosporangiales</taxon>
        <taxon>Thermomonosporaceae</taxon>
        <taxon>Actinocorallia</taxon>
    </lineage>
</organism>
<sequence>MRLRQLEYVIAVADEGSFTEAARSVRVSQPALSHQVKALELELGNALFERLPGEVRPTGHGERFLPHARAAVASARAAAEAARAAARLEGGELRVAALHSMAMGIVPPAIGAWRRAHPAVHVELTEFSHMDLLAEAMERGEADIAVGTEPYGWAGPRHALGEEELLVVLPVDDPLIERYRRDGIPLGALADRPWVLYASDFGLAPLVARACADAGFAPRAAARVHHTATAVELAAAGLGPALVPGDVIVPRYSGCALRPAVPIRRRLMAFTRPDPPPSALVFTGLLAEHAAPGARATDLRHGRTATEPDESGSSS</sequence>
<feature type="compositionally biased region" description="Basic and acidic residues" evidence="5">
    <location>
        <begin position="297"/>
        <end position="306"/>
    </location>
</feature>
<keyword evidence="8" id="KW-1185">Reference proteome</keyword>
<comment type="caution">
    <text evidence="7">The sequence shown here is derived from an EMBL/GenBank/DDBJ whole genome shotgun (WGS) entry which is preliminary data.</text>
</comment>
<dbReference type="Pfam" id="PF03466">
    <property type="entry name" value="LysR_substrate"/>
    <property type="match status" value="1"/>
</dbReference>
<keyword evidence="4" id="KW-0804">Transcription</keyword>
<dbReference type="CDD" id="cd05466">
    <property type="entry name" value="PBP2_LTTR_substrate"/>
    <property type="match status" value="1"/>
</dbReference>
<dbReference type="PANTHER" id="PTHR30346:SF28">
    <property type="entry name" value="HTH-TYPE TRANSCRIPTIONAL REGULATOR CYNR"/>
    <property type="match status" value="1"/>
</dbReference>
<evidence type="ECO:0000256" key="2">
    <source>
        <dbReference type="ARBA" id="ARBA00023015"/>
    </source>
</evidence>
<dbReference type="SUPFAM" id="SSF46785">
    <property type="entry name" value="Winged helix' DNA-binding domain"/>
    <property type="match status" value="1"/>
</dbReference>
<feature type="domain" description="HTH lysR-type" evidence="6">
    <location>
        <begin position="1"/>
        <end position="58"/>
    </location>
</feature>
<evidence type="ECO:0000256" key="1">
    <source>
        <dbReference type="ARBA" id="ARBA00009437"/>
    </source>
</evidence>
<evidence type="ECO:0000256" key="3">
    <source>
        <dbReference type="ARBA" id="ARBA00023125"/>
    </source>
</evidence>
<dbReference type="PROSITE" id="PS50931">
    <property type="entry name" value="HTH_LYSR"/>
    <property type="match status" value="1"/>
</dbReference>
<dbReference type="Pfam" id="PF00126">
    <property type="entry name" value="HTH_1"/>
    <property type="match status" value="1"/>
</dbReference>
<keyword evidence="3" id="KW-0238">DNA-binding</keyword>
<dbReference type="RefSeq" id="WP_344457033.1">
    <property type="nucleotide sequence ID" value="NZ_BAAATZ010000034.1"/>
</dbReference>
<dbReference type="SUPFAM" id="SSF53850">
    <property type="entry name" value="Periplasmic binding protein-like II"/>
    <property type="match status" value="1"/>
</dbReference>
<evidence type="ECO:0000259" key="6">
    <source>
        <dbReference type="PROSITE" id="PS50931"/>
    </source>
</evidence>
<keyword evidence="2" id="KW-0805">Transcription regulation</keyword>
<dbReference type="InterPro" id="IPR000847">
    <property type="entry name" value="LysR_HTH_N"/>
</dbReference>
<feature type="region of interest" description="Disordered" evidence="5">
    <location>
        <begin position="292"/>
        <end position="315"/>
    </location>
</feature>
<dbReference type="EMBL" id="BAAATZ010000034">
    <property type="protein sequence ID" value="GAA2737456.1"/>
    <property type="molecule type" value="Genomic_DNA"/>
</dbReference>
<gene>
    <name evidence="7" type="ORF">GCM10010439_67650</name>
</gene>
<accession>A0ABP6H612</accession>
<dbReference type="InterPro" id="IPR005119">
    <property type="entry name" value="LysR_subst-bd"/>
</dbReference>
<dbReference type="Gene3D" id="3.40.190.10">
    <property type="entry name" value="Periplasmic binding protein-like II"/>
    <property type="match status" value="2"/>
</dbReference>
<protein>
    <submittedName>
        <fullName evidence="7">LysR family transcriptional regulator</fullName>
    </submittedName>
</protein>
<dbReference type="Proteomes" id="UP001501842">
    <property type="component" value="Unassembled WGS sequence"/>
</dbReference>
<dbReference type="PANTHER" id="PTHR30346">
    <property type="entry name" value="TRANSCRIPTIONAL DUAL REGULATOR HCAR-RELATED"/>
    <property type="match status" value="1"/>
</dbReference>
<dbReference type="InterPro" id="IPR036388">
    <property type="entry name" value="WH-like_DNA-bd_sf"/>
</dbReference>
<dbReference type="PRINTS" id="PR00039">
    <property type="entry name" value="HTHLYSR"/>
</dbReference>
<evidence type="ECO:0000256" key="4">
    <source>
        <dbReference type="ARBA" id="ARBA00023163"/>
    </source>
</evidence>
<name>A0ABP6H612_9ACTN</name>
<reference evidence="8" key="1">
    <citation type="journal article" date="2019" name="Int. J. Syst. Evol. Microbiol.">
        <title>The Global Catalogue of Microorganisms (GCM) 10K type strain sequencing project: providing services to taxonomists for standard genome sequencing and annotation.</title>
        <authorList>
            <consortium name="The Broad Institute Genomics Platform"/>
            <consortium name="The Broad Institute Genome Sequencing Center for Infectious Disease"/>
            <person name="Wu L."/>
            <person name="Ma J."/>
        </authorList>
    </citation>
    <scope>NUCLEOTIDE SEQUENCE [LARGE SCALE GENOMIC DNA]</scope>
    <source>
        <strain evidence="8">JCM 8201</strain>
    </source>
</reference>
<evidence type="ECO:0000256" key="5">
    <source>
        <dbReference type="SAM" id="MobiDB-lite"/>
    </source>
</evidence>
<comment type="similarity">
    <text evidence="1">Belongs to the LysR transcriptional regulatory family.</text>
</comment>
<evidence type="ECO:0000313" key="7">
    <source>
        <dbReference type="EMBL" id="GAA2737456.1"/>
    </source>
</evidence>